<gene>
    <name evidence="2" type="ORF">S12H4_35343</name>
</gene>
<dbReference type="Pfam" id="PF01425">
    <property type="entry name" value="Amidase"/>
    <property type="match status" value="1"/>
</dbReference>
<dbReference type="SUPFAM" id="SSF75304">
    <property type="entry name" value="Amidase signature (AS) enzymes"/>
    <property type="match status" value="1"/>
</dbReference>
<accession>X1UDR2</accession>
<dbReference type="PANTHER" id="PTHR11895">
    <property type="entry name" value="TRANSAMIDASE"/>
    <property type="match status" value="1"/>
</dbReference>
<dbReference type="InterPro" id="IPR036928">
    <property type="entry name" value="AS_sf"/>
</dbReference>
<reference evidence="2" key="1">
    <citation type="journal article" date="2014" name="Front. Microbiol.">
        <title>High frequency of phylogenetically diverse reductive dehalogenase-homologous genes in deep subseafloor sedimentary metagenomes.</title>
        <authorList>
            <person name="Kawai M."/>
            <person name="Futagami T."/>
            <person name="Toyoda A."/>
            <person name="Takaki Y."/>
            <person name="Nishi S."/>
            <person name="Hori S."/>
            <person name="Arai W."/>
            <person name="Tsubouchi T."/>
            <person name="Morono Y."/>
            <person name="Uchiyama I."/>
            <person name="Ito T."/>
            <person name="Fujiyama A."/>
            <person name="Inagaki F."/>
            <person name="Takami H."/>
        </authorList>
    </citation>
    <scope>NUCLEOTIDE SEQUENCE</scope>
    <source>
        <strain evidence="2">Expedition CK06-06</strain>
    </source>
</reference>
<dbReference type="AlphaFoldDB" id="X1UDR2"/>
<dbReference type="InterPro" id="IPR023631">
    <property type="entry name" value="Amidase_dom"/>
</dbReference>
<proteinExistence type="predicted"/>
<dbReference type="InterPro" id="IPR000120">
    <property type="entry name" value="Amidase"/>
</dbReference>
<dbReference type="PANTHER" id="PTHR11895:SF7">
    <property type="entry name" value="GLUTAMYL-TRNA(GLN) AMIDOTRANSFERASE SUBUNIT A, MITOCHONDRIAL"/>
    <property type="match status" value="1"/>
</dbReference>
<evidence type="ECO:0000313" key="2">
    <source>
        <dbReference type="EMBL" id="GAI98005.1"/>
    </source>
</evidence>
<organism evidence="2">
    <name type="scientific">marine sediment metagenome</name>
    <dbReference type="NCBI Taxonomy" id="412755"/>
    <lineage>
        <taxon>unclassified sequences</taxon>
        <taxon>metagenomes</taxon>
        <taxon>ecological metagenomes</taxon>
    </lineage>
</organism>
<feature type="domain" description="Amidase" evidence="1">
    <location>
        <begin position="2"/>
        <end position="211"/>
    </location>
</feature>
<name>X1UDR2_9ZZZZ</name>
<dbReference type="Gene3D" id="3.90.1300.10">
    <property type="entry name" value="Amidase signature (AS) domain"/>
    <property type="match status" value="1"/>
</dbReference>
<feature type="non-terminal residue" evidence="2">
    <location>
        <position position="1"/>
    </location>
</feature>
<dbReference type="EMBL" id="BARW01020980">
    <property type="protein sequence ID" value="GAI98005.1"/>
    <property type="molecule type" value="Genomic_DNA"/>
</dbReference>
<comment type="caution">
    <text evidence="2">The sequence shown here is derived from an EMBL/GenBank/DDBJ whole genome shotgun (WGS) entry which is preliminary data.</text>
</comment>
<protein>
    <recommendedName>
        <fullName evidence="1">Amidase domain-containing protein</fullName>
    </recommendedName>
</protein>
<evidence type="ECO:0000259" key="1">
    <source>
        <dbReference type="Pfam" id="PF01425"/>
    </source>
</evidence>
<sequence length="231" mass="25963">EGFKIGVPREFFGEGTSDAVKKQVWSGIHKLEELGAVYEETSLPTLEHSLATYYIVAMSEASSNLARYDGLRYGYRVDKDEGNWATVYSQNRRTGFGAEVRRRIILGTYALSAGYYNKYYLKALKVRTLIRRNFEEAFKKYDVLIGPTMPFPPFKIGEKIKDLLALYMSDVDTVSANLAGLPAISVPCGFTNGLPIGMQIMAPPLREDLTLQAAYAFEQNTPYKNRKPTVN</sequence>
<dbReference type="GO" id="GO:0003824">
    <property type="term" value="F:catalytic activity"/>
    <property type="evidence" value="ECO:0007669"/>
    <property type="project" value="InterPro"/>
</dbReference>